<sequence>MVVDVVLPFVSLLGIIGVGTLSGVGAAVLLASLW</sequence>
<dbReference type="EMBL" id="LN829119">
    <property type="protein sequence ID" value="CPR21803.1"/>
    <property type="molecule type" value="Genomic_DNA"/>
</dbReference>
<accession>A0A0D6JIL7</accession>
<name>A0A0D6JIL7_9HYPH</name>
<proteinExistence type="predicted"/>
<keyword evidence="1" id="KW-0472">Membrane</keyword>
<feature type="transmembrane region" description="Helical" evidence="1">
    <location>
        <begin position="6"/>
        <end position="31"/>
    </location>
</feature>
<dbReference type="AlphaFoldDB" id="A0A0D6JIL7"/>
<organism evidence="2 3">
    <name type="scientific">Candidatus Filomicrobium marinum</name>
    <dbReference type="NCBI Taxonomy" id="1608628"/>
    <lineage>
        <taxon>Bacteria</taxon>
        <taxon>Pseudomonadati</taxon>
        <taxon>Pseudomonadota</taxon>
        <taxon>Alphaproteobacteria</taxon>
        <taxon>Hyphomicrobiales</taxon>
        <taxon>Hyphomicrobiaceae</taxon>
        <taxon>Filomicrobium</taxon>
    </lineage>
</organism>
<keyword evidence="3" id="KW-1185">Reference proteome</keyword>
<protein>
    <submittedName>
        <fullName evidence="2">Uncharacterized protein</fullName>
    </submittedName>
</protein>
<keyword evidence="1" id="KW-1133">Transmembrane helix</keyword>
<dbReference type="KEGG" id="fiy:BN1229_v1_3236"/>
<evidence type="ECO:0000256" key="1">
    <source>
        <dbReference type="SAM" id="Phobius"/>
    </source>
</evidence>
<dbReference type="KEGG" id="fil:BN1229_v1_2678"/>
<dbReference type="Proteomes" id="UP000033187">
    <property type="component" value="Chromosome 1"/>
</dbReference>
<keyword evidence="1" id="KW-0812">Transmembrane</keyword>
<evidence type="ECO:0000313" key="2">
    <source>
        <dbReference type="EMBL" id="CPR21803.1"/>
    </source>
</evidence>
<reference evidence="3" key="1">
    <citation type="submission" date="2015-02" db="EMBL/GenBank/DDBJ databases">
        <authorList>
            <person name="Chooi Y.-H."/>
        </authorList>
    </citation>
    <scope>NUCLEOTIDE SEQUENCE [LARGE SCALE GENOMIC DNA]</scope>
    <source>
        <strain evidence="3">strain Y</strain>
    </source>
</reference>
<evidence type="ECO:0000313" key="3">
    <source>
        <dbReference type="Proteomes" id="UP000033187"/>
    </source>
</evidence>
<gene>
    <name evidence="2" type="ORF">YBN1229_v1_3236</name>
</gene>